<gene>
    <name evidence="2" type="ORF">PUN28_003868</name>
</gene>
<feature type="region of interest" description="Disordered" evidence="1">
    <location>
        <begin position="47"/>
        <end position="67"/>
    </location>
</feature>
<name>A0AAW2GNF9_9HYME</name>
<evidence type="ECO:0000256" key="1">
    <source>
        <dbReference type="SAM" id="MobiDB-lite"/>
    </source>
</evidence>
<dbReference type="Proteomes" id="UP001430953">
    <property type="component" value="Unassembled WGS sequence"/>
</dbReference>
<keyword evidence="3" id="KW-1185">Reference proteome</keyword>
<comment type="caution">
    <text evidence="2">The sequence shown here is derived from an EMBL/GenBank/DDBJ whole genome shotgun (WGS) entry which is preliminary data.</text>
</comment>
<evidence type="ECO:0000313" key="2">
    <source>
        <dbReference type="EMBL" id="KAL0128764.1"/>
    </source>
</evidence>
<protein>
    <submittedName>
        <fullName evidence="2">Uncharacterized protein</fullName>
    </submittedName>
</protein>
<dbReference type="EMBL" id="JADYXP020000003">
    <property type="protein sequence ID" value="KAL0128764.1"/>
    <property type="molecule type" value="Genomic_DNA"/>
</dbReference>
<evidence type="ECO:0000313" key="3">
    <source>
        <dbReference type="Proteomes" id="UP001430953"/>
    </source>
</evidence>
<proteinExistence type="predicted"/>
<accession>A0AAW2GNF9</accession>
<sequence>MNNKSAFTFSMSIEMHGGLLYHDTLCTCPLPRDRYADVTCVVEDRRGRPGINERSEKGANEKERKTGEGEGRGVLYIVTDRTGGVRLIDSRCTLYRRIFLHGAIFWDN</sequence>
<reference evidence="2 3" key="1">
    <citation type="submission" date="2023-03" db="EMBL/GenBank/DDBJ databases">
        <title>High recombination rates correlate with genetic variation in Cardiocondyla obscurior ants.</title>
        <authorList>
            <person name="Errbii M."/>
        </authorList>
    </citation>
    <scope>NUCLEOTIDE SEQUENCE [LARGE SCALE GENOMIC DNA]</scope>
    <source>
        <strain evidence="2">Alpha-2009</strain>
        <tissue evidence="2">Whole body</tissue>
    </source>
</reference>
<dbReference type="AlphaFoldDB" id="A0AAW2GNF9"/>
<organism evidence="2 3">
    <name type="scientific">Cardiocondyla obscurior</name>
    <dbReference type="NCBI Taxonomy" id="286306"/>
    <lineage>
        <taxon>Eukaryota</taxon>
        <taxon>Metazoa</taxon>
        <taxon>Ecdysozoa</taxon>
        <taxon>Arthropoda</taxon>
        <taxon>Hexapoda</taxon>
        <taxon>Insecta</taxon>
        <taxon>Pterygota</taxon>
        <taxon>Neoptera</taxon>
        <taxon>Endopterygota</taxon>
        <taxon>Hymenoptera</taxon>
        <taxon>Apocrita</taxon>
        <taxon>Aculeata</taxon>
        <taxon>Formicoidea</taxon>
        <taxon>Formicidae</taxon>
        <taxon>Myrmicinae</taxon>
        <taxon>Cardiocondyla</taxon>
    </lineage>
</organism>